<reference evidence="1" key="2">
    <citation type="journal article" date="2015" name="Data Brief">
        <title>Shoot transcriptome of the giant reed, Arundo donax.</title>
        <authorList>
            <person name="Barrero R.A."/>
            <person name="Guerrero F.D."/>
            <person name="Moolhuijzen P."/>
            <person name="Goolsby J.A."/>
            <person name="Tidwell J."/>
            <person name="Bellgard S.E."/>
            <person name="Bellgard M.I."/>
        </authorList>
    </citation>
    <scope>NUCLEOTIDE SEQUENCE</scope>
    <source>
        <tissue evidence="1">Shoot tissue taken approximately 20 cm above the soil surface</tissue>
    </source>
</reference>
<proteinExistence type="predicted"/>
<organism evidence="1">
    <name type="scientific">Arundo donax</name>
    <name type="common">Giant reed</name>
    <name type="synonym">Donax arundinaceus</name>
    <dbReference type="NCBI Taxonomy" id="35708"/>
    <lineage>
        <taxon>Eukaryota</taxon>
        <taxon>Viridiplantae</taxon>
        <taxon>Streptophyta</taxon>
        <taxon>Embryophyta</taxon>
        <taxon>Tracheophyta</taxon>
        <taxon>Spermatophyta</taxon>
        <taxon>Magnoliopsida</taxon>
        <taxon>Liliopsida</taxon>
        <taxon>Poales</taxon>
        <taxon>Poaceae</taxon>
        <taxon>PACMAD clade</taxon>
        <taxon>Arundinoideae</taxon>
        <taxon>Arundineae</taxon>
        <taxon>Arundo</taxon>
    </lineage>
</organism>
<sequence>MFLSRRTIRMLPHMSRTAIGEMTTSHANRVKKLHSVLS</sequence>
<reference evidence="1" key="1">
    <citation type="submission" date="2014-09" db="EMBL/GenBank/DDBJ databases">
        <authorList>
            <person name="Magalhaes I.L.F."/>
            <person name="Oliveira U."/>
            <person name="Santos F.R."/>
            <person name="Vidigal T.H.D.A."/>
            <person name="Brescovit A.D."/>
            <person name="Santos A.J."/>
        </authorList>
    </citation>
    <scope>NUCLEOTIDE SEQUENCE</scope>
    <source>
        <tissue evidence="1">Shoot tissue taken approximately 20 cm above the soil surface</tissue>
    </source>
</reference>
<evidence type="ECO:0000313" key="1">
    <source>
        <dbReference type="EMBL" id="JAE12842.1"/>
    </source>
</evidence>
<name>A0A0A9FKG9_ARUDO</name>
<dbReference type="EMBL" id="GBRH01185054">
    <property type="protein sequence ID" value="JAE12842.1"/>
    <property type="molecule type" value="Transcribed_RNA"/>
</dbReference>
<dbReference type="AlphaFoldDB" id="A0A0A9FKG9"/>
<accession>A0A0A9FKG9</accession>
<protein>
    <submittedName>
        <fullName evidence="1">Uncharacterized protein</fullName>
    </submittedName>
</protein>